<dbReference type="PANTHER" id="PTHR30383:SF5">
    <property type="entry name" value="SGNH HYDROLASE-TYPE ESTERASE DOMAIN-CONTAINING PROTEIN"/>
    <property type="match status" value="1"/>
</dbReference>
<dbReference type="InterPro" id="IPR057572">
    <property type="entry name" value="NonGDSL"/>
</dbReference>
<evidence type="ECO:0000256" key="1">
    <source>
        <dbReference type="SAM" id="SignalP"/>
    </source>
</evidence>
<dbReference type="CDD" id="cd00229">
    <property type="entry name" value="SGNH_hydrolase"/>
    <property type="match status" value="1"/>
</dbReference>
<dbReference type="OrthoDB" id="7203637at2"/>
<dbReference type="KEGG" id="pstg:E8M01_13830"/>
<dbReference type="InterPro" id="IPR036514">
    <property type="entry name" value="SGNH_hydro_sf"/>
</dbReference>
<sequence>MVAVRDPSMIARLAIALLAVLAPAAAEAACTVASVAAATPGGSLPQTAARLRAHQPLKILAIGSSSTAGFGGGGAGFANQLGPLIKSRAPQSAIEVVISGVPAETASGAAGRLQAEIAAHRPHLVVWQLGTNDANFGVSPESFRATVASGLAAIRGAGADAVLVDPQFSRWAEGSGATAIKARIIAEEGARRGVPVARRFAAMQRLAATNRPAFDGLISWDGLHLSPAGHACMAEQIAGTILRTARR</sequence>
<evidence type="ECO:0000313" key="3">
    <source>
        <dbReference type="Proteomes" id="UP000298781"/>
    </source>
</evidence>
<proteinExistence type="predicted"/>
<dbReference type="InterPro" id="IPR051532">
    <property type="entry name" value="Ester_Hydrolysis_Enzymes"/>
</dbReference>
<keyword evidence="3" id="KW-1185">Reference proteome</keyword>
<reference evidence="2 3" key="1">
    <citation type="submission" date="2019-04" db="EMBL/GenBank/DDBJ databases">
        <title>Phreatobacter aquaticus sp. nov.</title>
        <authorList>
            <person name="Choi A."/>
        </authorList>
    </citation>
    <scope>NUCLEOTIDE SEQUENCE [LARGE SCALE GENOMIC DNA]</scope>
    <source>
        <strain evidence="2 3">KCTC 52518</strain>
    </source>
</reference>
<dbReference type="GO" id="GO:0004622">
    <property type="term" value="F:phosphatidylcholine lysophospholipase activity"/>
    <property type="evidence" value="ECO:0007669"/>
    <property type="project" value="TreeGrafter"/>
</dbReference>
<feature type="signal peptide" evidence="1">
    <location>
        <begin position="1"/>
        <end position="28"/>
    </location>
</feature>
<dbReference type="Gene3D" id="3.40.50.1110">
    <property type="entry name" value="SGNH hydrolase"/>
    <property type="match status" value="1"/>
</dbReference>
<dbReference type="EMBL" id="CP039690">
    <property type="protein sequence ID" value="QCI65194.1"/>
    <property type="molecule type" value="Genomic_DNA"/>
</dbReference>
<dbReference type="AlphaFoldDB" id="A0A4D7AU96"/>
<evidence type="ECO:0000313" key="2">
    <source>
        <dbReference type="EMBL" id="QCI65194.1"/>
    </source>
</evidence>
<dbReference type="Pfam" id="PF25182">
    <property type="entry name" value="NonGDSL"/>
    <property type="match status" value="1"/>
</dbReference>
<feature type="chain" id="PRO_5020408746" evidence="1">
    <location>
        <begin position="29"/>
        <end position="247"/>
    </location>
</feature>
<dbReference type="PANTHER" id="PTHR30383">
    <property type="entry name" value="THIOESTERASE 1/PROTEASE 1/LYSOPHOSPHOLIPASE L1"/>
    <property type="match status" value="1"/>
</dbReference>
<dbReference type="Proteomes" id="UP000298781">
    <property type="component" value="Chromosome"/>
</dbReference>
<gene>
    <name evidence="2" type="ORF">E8M01_13830</name>
</gene>
<organism evidence="2 3">
    <name type="scientific">Phreatobacter stygius</name>
    <dbReference type="NCBI Taxonomy" id="1940610"/>
    <lineage>
        <taxon>Bacteria</taxon>
        <taxon>Pseudomonadati</taxon>
        <taxon>Pseudomonadota</taxon>
        <taxon>Alphaproteobacteria</taxon>
        <taxon>Hyphomicrobiales</taxon>
        <taxon>Phreatobacteraceae</taxon>
        <taxon>Phreatobacter</taxon>
    </lineage>
</organism>
<keyword evidence="1" id="KW-0732">Signal</keyword>
<accession>A0A4D7AU96</accession>
<name>A0A4D7AU96_9HYPH</name>
<protein>
    <submittedName>
        <fullName evidence="2">SGNH/GDSL hydrolase family protein</fullName>
    </submittedName>
</protein>
<dbReference type="SUPFAM" id="SSF52266">
    <property type="entry name" value="SGNH hydrolase"/>
    <property type="match status" value="1"/>
</dbReference>
<keyword evidence="2" id="KW-0378">Hydrolase</keyword>